<evidence type="ECO:0000259" key="9">
    <source>
        <dbReference type="Pfam" id="PF01602"/>
    </source>
</evidence>
<dbReference type="EMBL" id="JBHFFA010000001">
    <property type="protein sequence ID" value="KAL2652221.1"/>
    <property type="molecule type" value="Genomic_DNA"/>
</dbReference>
<dbReference type="PIRSF" id="PIRSF037092">
    <property type="entry name" value="AP3_complex_delta"/>
    <property type="match status" value="1"/>
</dbReference>
<dbReference type="InterPro" id="IPR011989">
    <property type="entry name" value="ARM-like"/>
</dbReference>
<feature type="compositionally biased region" description="Basic and acidic residues" evidence="8">
    <location>
        <begin position="890"/>
        <end position="911"/>
    </location>
</feature>
<organism evidence="10 11">
    <name type="scientific">Riccia fluitans</name>
    <dbReference type="NCBI Taxonomy" id="41844"/>
    <lineage>
        <taxon>Eukaryota</taxon>
        <taxon>Viridiplantae</taxon>
        <taxon>Streptophyta</taxon>
        <taxon>Embryophyta</taxon>
        <taxon>Marchantiophyta</taxon>
        <taxon>Marchantiopsida</taxon>
        <taxon>Marchantiidae</taxon>
        <taxon>Marchantiales</taxon>
        <taxon>Ricciaceae</taxon>
        <taxon>Riccia</taxon>
    </lineage>
</organism>
<keyword evidence="4" id="KW-0677">Repeat</keyword>
<name>A0ABD1ZNE5_9MARC</name>
<keyword evidence="11" id="KW-1185">Reference proteome</keyword>
<feature type="compositionally biased region" description="Basic and acidic residues" evidence="8">
    <location>
        <begin position="872"/>
        <end position="881"/>
    </location>
</feature>
<dbReference type="PANTHER" id="PTHR22781">
    <property type="entry name" value="DELTA ADAPTIN-RELATED"/>
    <property type="match status" value="1"/>
</dbReference>
<comment type="subunit">
    <text evidence="7">Adaptor protein complex 3 (AP-3) is a heterotetramer.</text>
</comment>
<feature type="compositionally biased region" description="Basic and acidic residues" evidence="8">
    <location>
        <begin position="920"/>
        <end position="937"/>
    </location>
</feature>
<evidence type="ECO:0000256" key="3">
    <source>
        <dbReference type="ARBA" id="ARBA00022448"/>
    </source>
</evidence>
<dbReference type="SUPFAM" id="SSF48371">
    <property type="entry name" value="ARM repeat"/>
    <property type="match status" value="1"/>
</dbReference>
<evidence type="ECO:0000256" key="7">
    <source>
        <dbReference type="PIRNR" id="PIRNR037092"/>
    </source>
</evidence>
<dbReference type="GO" id="GO:0015031">
    <property type="term" value="P:protein transport"/>
    <property type="evidence" value="ECO:0007669"/>
    <property type="project" value="UniProtKB-KW"/>
</dbReference>
<evidence type="ECO:0000313" key="10">
    <source>
        <dbReference type="EMBL" id="KAL2652221.1"/>
    </source>
</evidence>
<accession>A0ABD1ZNE5</accession>
<dbReference type="Pfam" id="PF01602">
    <property type="entry name" value="Adaptin_N"/>
    <property type="match status" value="1"/>
</dbReference>
<dbReference type="Proteomes" id="UP001605036">
    <property type="component" value="Unassembled WGS sequence"/>
</dbReference>
<feature type="compositionally biased region" description="Low complexity" evidence="8">
    <location>
        <begin position="776"/>
        <end position="788"/>
    </location>
</feature>
<comment type="similarity">
    <text evidence="2 7">Belongs to the adaptor complexes large subunit family.</text>
</comment>
<sequence>MAATMIESLFQRSLEDLTKGLRVQMIGEGKYLSKALNEVKKEIKSTDPNTKAVALQKLTYLHMLQGADMNWAAFHVVEVMSMSKFSHKKLGYLAASQSFNENTDVLLLITNLLRKDLGGKNEYETGLAIECLSRIATPDLARELTPDLFTLLASNRPFVRKKATVALLRVFSQYPDAIRVAFKRLVEKLGDTDPSVVSAAVSVLCELTLKDPKPYLPLAPEFYKLLVDAPSNWIAIKLVKIFGALAALEPRLGRKIAEPLCELMRKTGGKTGAKSLLLECIETVTVGLSEHPIPVKLCVEKLSELMREEDRNLKYLGLRALANLMPAHPWAVAENKEMITKCLSHEDPSIQKGALRLIMGMVSDDNVMETVQVLLQYAHNTDSSFCNELVSVILSSCSKDQYDLISDFSWYVSVLTKIARLPHCEHDEEIGRQLIDVGFRVKSVTSDVLRAGRELVLDPSLLDRPSLYGVLSAAAWIVGEYVAFSHNPLELIEGLLQPRTKLLPARVRAIYVQAVFKIFVFSASKMYHQEPLGSTTMQRGKQSEGAASCQSTEQEGFPDNAGSSASLSHDFNVHGTVIDSEEAGKNSGEGAVVPGSLETMIHLIIENVSPLVRSTDIEVQERACSLIGLLQFFRNVPGFPTLDQKGAPQVVDLKEMLDALQAVFEVEIGPVSVHAQGRMVIPEGLTVENLDALGPLHTEEVLEGSNEREGYRQWEAGTLFTPQRKGAEIAQVGESAALLAQHRQRHESFYLPNDEKPLQNSQDYPPPRIANLDSTSFPSVSSSVSFPVAEDFPGPKMPRRSRARPVVVKLDDEEEERDPSTKFTSRDLKDEFISSAIRDVLAGGSSNKYQDFERKESSRHRHHRTRPGRSSRHAERGEPSRDLPSPRTKHGSESGNEEKSSNQPTRPERIKSFSKHGHSKYAEKARHASEDEQDHPLAVKSSSMSRGKQKHRRRLVFIVAARLALTCVN</sequence>
<dbReference type="InterPro" id="IPR016024">
    <property type="entry name" value="ARM-type_fold"/>
</dbReference>
<reference evidence="10 11" key="1">
    <citation type="submission" date="2024-09" db="EMBL/GenBank/DDBJ databases">
        <title>Chromosome-scale assembly of Riccia fluitans.</title>
        <authorList>
            <person name="Paukszto L."/>
            <person name="Sawicki J."/>
            <person name="Karawczyk K."/>
            <person name="Piernik-Szablinska J."/>
            <person name="Szczecinska M."/>
            <person name="Mazdziarz M."/>
        </authorList>
    </citation>
    <scope>NUCLEOTIDE SEQUENCE [LARGE SCALE GENOMIC DNA]</scope>
    <source>
        <strain evidence="10">Rf_01</strain>
        <tissue evidence="10">Aerial parts of the thallus</tissue>
    </source>
</reference>
<comment type="function">
    <text evidence="7">Part of the AP-3 complex, an adaptor-related complex which seems to be clathrin-associated. The complex is associated with the Golgi region as well as more peripheral structures. It facilitates the budding of vesicles from the Golgi membrane and may be directly involved in trafficking to the vacuole. It also function in maintaining the identity of lytic vacuoles and in regulating the transition between storage and lytic vacuoles.</text>
</comment>
<comment type="caution">
    <text evidence="10">The sequence shown here is derived from an EMBL/GenBank/DDBJ whole genome shotgun (WGS) entry which is preliminary data.</text>
</comment>
<comment type="subcellular location">
    <subcellularLocation>
        <location evidence="1">Endomembrane system</location>
    </subcellularLocation>
    <subcellularLocation>
        <location evidence="7">Golgi apparatus</location>
    </subcellularLocation>
</comment>
<gene>
    <name evidence="10" type="ORF">R1flu_020349</name>
</gene>
<evidence type="ECO:0000256" key="6">
    <source>
        <dbReference type="ARBA" id="ARBA00023136"/>
    </source>
</evidence>
<dbReference type="InterPro" id="IPR017105">
    <property type="entry name" value="AP3_complex_dsu"/>
</dbReference>
<protein>
    <recommendedName>
        <fullName evidence="7">AP-3 complex subunit delta</fullName>
    </recommendedName>
</protein>
<feature type="domain" description="Clathrin/coatomer adaptor adaptin-like N-terminal" evidence="9">
    <location>
        <begin position="31"/>
        <end position="629"/>
    </location>
</feature>
<keyword evidence="6" id="KW-0472">Membrane</keyword>
<feature type="compositionally biased region" description="Basic residues" evidence="8">
    <location>
        <begin position="857"/>
        <end position="871"/>
    </location>
</feature>
<keyword evidence="5 7" id="KW-0653">Protein transport</keyword>
<feature type="region of interest" description="Disordered" evidence="8">
    <location>
        <begin position="750"/>
        <end position="824"/>
    </location>
</feature>
<feature type="region of interest" description="Disordered" evidence="8">
    <location>
        <begin position="533"/>
        <end position="563"/>
    </location>
</feature>
<dbReference type="AlphaFoldDB" id="A0ABD1ZNE5"/>
<dbReference type="InterPro" id="IPR002553">
    <property type="entry name" value="Clathrin/coatomer_adapt-like_N"/>
</dbReference>
<evidence type="ECO:0000256" key="5">
    <source>
        <dbReference type="ARBA" id="ARBA00022927"/>
    </source>
</evidence>
<evidence type="ECO:0000256" key="4">
    <source>
        <dbReference type="ARBA" id="ARBA00022737"/>
    </source>
</evidence>
<proteinExistence type="inferred from homology"/>
<keyword evidence="3 7" id="KW-0813">Transport</keyword>
<dbReference type="GO" id="GO:0005794">
    <property type="term" value="C:Golgi apparatus"/>
    <property type="evidence" value="ECO:0007669"/>
    <property type="project" value="UniProtKB-SubCell"/>
</dbReference>
<evidence type="ECO:0000256" key="1">
    <source>
        <dbReference type="ARBA" id="ARBA00004308"/>
    </source>
</evidence>
<dbReference type="Gene3D" id="1.25.10.10">
    <property type="entry name" value="Leucine-rich Repeat Variant"/>
    <property type="match status" value="1"/>
</dbReference>
<keyword evidence="7" id="KW-0333">Golgi apparatus</keyword>
<evidence type="ECO:0000256" key="2">
    <source>
        <dbReference type="ARBA" id="ARBA00006613"/>
    </source>
</evidence>
<evidence type="ECO:0000313" key="11">
    <source>
        <dbReference type="Proteomes" id="UP001605036"/>
    </source>
</evidence>
<dbReference type="PANTHER" id="PTHR22781:SF12">
    <property type="entry name" value="AP-3 COMPLEX SUBUNIT DELTA-1"/>
    <property type="match status" value="1"/>
</dbReference>
<feature type="region of interest" description="Disordered" evidence="8">
    <location>
        <begin position="848"/>
        <end position="951"/>
    </location>
</feature>
<evidence type="ECO:0000256" key="8">
    <source>
        <dbReference type="SAM" id="MobiDB-lite"/>
    </source>
</evidence>